<feature type="domain" description="Guanylate cyclase" evidence="19">
    <location>
        <begin position="789"/>
        <end position="919"/>
    </location>
</feature>
<dbReference type="EC" id="4.6.1.2" evidence="3 16"/>
<dbReference type="GO" id="GO:0004672">
    <property type="term" value="F:protein kinase activity"/>
    <property type="evidence" value="ECO:0007669"/>
    <property type="project" value="InterPro"/>
</dbReference>
<dbReference type="Pfam" id="PF07714">
    <property type="entry name" value="PK_Tyr_Ser-Thr"/>
    <property type="match status" value="1"/>
</dbReference>
<evidence type="ECO:0000256" key="5">
    <source>
        <dbReference type="ARBA" id="ARBA00022692"/>
    </source>
</evidence>
<comment type="catalytic activity">
    <reaction evidence="1 16">
        <text>GTP = 3',5'-cyclic GMP + diphosphate</text>
        <dbReference type="Rhea" id="RHEA:13665"/>
        <dbReference type="ChEBI" id="CHEBI:33019"/>
        <dbReference type="ChEBI" id="CHEBI:37565"/>
        <dbReference type="ChEBI" id="CHEBI:57746"/>
        <dbReference type="EC" id="4.6.1.2"/>
    </reaction>
</comment>
<evidence type="ECO:0000256" key="10">
    <source>
        <dbReference type="ARBA" id="ARBA00023136"/>
    </source>
</evidence>
<evidence type="ECO:0000256" key="11">
    <source>
        <dbReference type="ARBA" id="ARBA00023170"/>
    </source>
</evidence>
<dbReference type="InterPro" id="IPR001054">
    <property type="entry name" value="A/G_cyclase"/>
</dbReference>
<keyword evidence="6" id="KW-0732">Signal</keyword>
<dbReference type="InterPro" id="IPR001245">
    <property type="entry name" value="Ser-Thr/Tyr_kinase_cat_dom"/>
</dbReference>
<dbReference type="PROSITE" id="PS50125">
    <property type="entry name" value="GUANYLATE_CYCLASE_2"/>
    <property type="match status" value="1"/>
</dbReference>
<dbReference type="SUPFAM" id="SSF56112">
    <property type="entry name" value="Protein kinase-like (PK-like)"/>
    <property type="match status" value="1"/>
</dbReference>
<dbReference type="PROSITE" id="PS50011">
    <property type="entry name" value="PROTEIN_KINASE_DOM"/>
    <property type="match status" value="1"/>
</dbReference>
<comment type="caution">
    <text evidence="20">The sequence shown here is derived from an EMBL/GenBank/DDBJ whole genome shotgun (WGS) entry which is preliminary data.</text>
</comment>
<dbReference type="InterPro" id="IPR050401">
    <property type="entry name" value="Cyclic_nucleotide_synthase"/>
</dbReference>
<evidence type="ECO:0000256" key="1">
    <source>
        <dbReference type="ARBA" id="ARBA00001436"/>
    </source>
</evidence>
<dbReference type="InterPro" id="IPR028082">
    <property type="entry name" value="Peripla_BP_I"/>
</dbReference>
<dbReference type="InterPro" id="IPR001828">
    <property type="entry name" value="ANF_lig-bd_rcpt"/>
</dbReference>
<dbReference type="CDD" id="cd06352">
    <property type="entry name" value="PBP1_NPR_GC-like"/>
    <property type="match status" value="1"/>
</dbReference>
<organism evidence="20 21">
    <name type="scientific">Pristionchus entomophagus</name>
    <dbReference type="NCBI Taxonomy" id="358040"/>
    <lineage>
        <taxon>Eukaryota</taxon>
        <taxon>Metazoa</taxon>
        <taxon>Ecdysozoa</taxon>
        <taxon>Nematoda</taxon>
        <taxon>Chromadorea</taxon>
        <taxon>Rhabditida</taxon>
        <taxon>Rhabditina</taxon>
        <taxon>Diplogasteromorpha</taxon>
        <taxon>Diplogasteroidea</taxon>
        <taxon>Neodiplogasteridae</taxon>
        <taxon>Pristionchus</taxon>
    </lineage>
</organism>
<dbReference type="SMART" id="SM00044">
    <property type="entry name" value="CYCc"/>
    <property type="match status" value="1"/>
</dbReference>
<dbReference type="FunFam" id="3.30.70.1230:FF:000023">
    <property type="entry name" value="Guanylate cyclase"/>
    <property type="match status" value="1"/>
</dbReference>
<dbReference type="Pfam" id="PF07701">
    <property type="entry name" value="HNOBA"/>
    <property type="match status" value="1"/>
</dbReference>
<dbReference type="GO" id="GO:0005525">
    <property type="term" value="F:GTP binding"/>
    <property type="evidence" value="ECO:0007669"/>
    <property type="project" value="UniProtKB-KW"/>
</dbReference>
<feature type="non-terminal residue" evidence="20">
    <location>
        <position position="971"/>
    </location>
</feature>
<feature type="transmembrane region" description="Helical" evidence="17">
    <location>
        <begin position="387"/>
        <end position="414"/>
    </location>
</feature>
<dbReference type="PANTHER" id="PTHR11920:SF375">
    <property type="entry name" value="RECEPTOR-TYPE GUANYLATE CYCLASE GCY-13"/>
    <property type="match status" value="1"/>
</dbReference>
<proteinExistence type="inferred from homology"/>
<evidence type="ECO:0000256" key="4">
    <source>
        <dbReference type="ARBA" id="ARBA00022475"/>
    </source>
</evidence>
<keyword evidence="9" id="KW-0342">GTP-binding</keyword>
<dbReference type="FunFam" id="1.10.510.10:FF:000990">
    <property type="entry name" value="Guanylate cyclase"/>
    <property type="match status" value="1"/>
</dbReference>
<dbReference type="Gene3D" id="6.10.250.780">
    <property type="match status" value="1"/>
</dbReference>
<keyword evidence="10 17" id="KW-0472">Membrane</keyword>
<dbReference type="GO" id="GO:0005886">
    <property type="term" value="C:plasma membrane"/>
    <property type="evidence" value="ECO:0007669"/>
    <property type="project" value="UniProtKB-SubCell"/>
</dbReference>
<dbReference type="SUPFAM" id="SSF53822">
    <property type="entry name" value="Periplasmic binding protein-like I"/>
    <property type="match status" value="1"/>
</dbReference>
<name>A0AAV5TH17_9BILA</name>
<evidence type="ECO:0000256" key="7">
    <source>
        <dbReference type="ARBA" id="ARBA00022741"/>
    </source>
</evidence>
<evidence type="ECO:0000256" key="16">
    <source>
        <dbReference type="RuleBase" id="RU003431"/>
    </source>
</evidence>
<comment type="similarity">
    <text evidence="15">Belongs to the adenylyl cyclase class-4/guanylyl cyclase family.</text>
</comment>
<dbReference type="PRINTS" id="PR00255">
    <property type="entry name" value="NATPEPTIDER"/>
</dbReference>
<dbReference type="InterPro" id="IPR011645">
    <property type="entry name" value="HNOB_dom_associated"/>
</dbReference>
<keyword evidence="21" id="KW-1185">Reference proteome</keyword>
<dbReference type="GO" id="GO:0007635">
    <property type="term" value="P:chemosensory behavior"/>
    <property type="evidence" value="ECO:0007669"/>
    <property type="project" value="UniProtKB-ARBA"/>
</dbReference>
<dbReference type="Proteomes" id="UP001432027">
    <property type="component" value="Unassembled WGS sequence"/>
</dbReference>
<evidence type="ECO:0000313" key="21">
    <source>
        <dbReference type="Proteomes" id="UP001432027"/>
    </source>
</evidence>
<evidence type="ECO:0000256" key="9">
    <source>
        <dbReference type="ARBA" id="ARBA00023134"/>
    </source>
</evidence>
<dbReference type="AlphaFoldDB" id="A0AAV5TH17"/>
<dbReference type="SUPFAM" id="SSF55073">
    <property type="entry name" value="Nucleotide cyclase"/>
    <property type="match status" value="1"/>
</dbReference>
<evidence type="ECO:0000256" key="2">
    <source>
        <dbReference type="ARBA" id="ARBA00004251"/>
    </source>
</evidence>
<dbReference type="EMBL" id="BTSX01000004">
    <property type="protein sequence ID" value="GMS93596.1"/>
    <property type="molecule type" value="Genomic_DNA"/>
</dbReference>
<dbReference type="Pfam" id="PF01094">
    <property type="entry name" value="ANF_receptor"/>
    <property type="match status" value="1"/>
</dbReference>
<evidence type="ECO:0000256" key="15">
    <source>
        <dbReference type="RuleBase" id="RU000405"/>
    </source>
</evidence>
<dbReference type="InterPro" id="IPR001170">
    <property type="entry name" value="ANPR/GUC"/>
</dbReference>
<dbReference type="InterPro" id="IPR029787">
    <property type="entry name" value="Nucleotide_cyclase"/>
</dbReference>
<evidence type="ECO:0000259" key="19">
    <source>
        <dbReference type="PROSITE" id="PS50125"/>
    </source>
</evidence>
<keyword evidence="11" id="KW-0675">Receptor</keyword>
<feature type="domain" description="Protein kinase" evidence="18">
    <location>
        <begin position="443"/>
        <end position="731"/>
    </location>
</feature>
<dbReference type="Gene3D" id="1.10.510.10">
    <property type="entry name" value="Transferase(Phosphotransferase) domain 1"/>
    <property type="match status" value="1"/>
</dbReference>
<evidence type="ECO:0000256" key="8">
    <source>
        <dbReference type="ARBA" id="ARBA00022989"/>
    </source>
</evidence>
<dbReference type="GO" id="GO:0007168">
    <property type="term" value="P:receptor guanylyl cyclase signaling pathway"/>
    <property type="evidence" value="ECO:0007669"/>
    <property type="project" value="TreeGrafter"/>
</dbReference>
<accession>A0AAV5TH17</accession>
<keyword evidence="4" id="KW-1003">Cell membrane</keyword>
<evidence type="ECO:0000259" key="18">
    <source>
        <dbReference type="PROSITE" id="PS50011"/>
    </source>
</evidence>
<dbReference type="GO" id="GO:0006935">
    <property type="term" value="P:chemotaxis"/>
    <property type="evidence" value="ECO:0007669"/>
    <property type="project" value="UniProtKB-ARBA"/>
</dbReference>
<evidence type="ECO:0000256" key="17">
    <source>
        <dbReference type="SAM" id="Phobius"/>
    </source>
</evidence>
<dbReference type="InterPro" id="IPR000719">
    <property type="entry name" value="Prot_kinase_dom"/>
</dbReference>
<evidence type="ECO:0000256" key="13">
    <source>
        <dbReference type="ARBA" id="ARBA00023239"/>
    </source>
</evidence>
<dbReference type="GO" id="GO:0005524">
    <property type="term" value="F:ATP binding"/>
    <property type="evidence" value="ECO:0007669"/>
    <property type="project" value="InterPro"/>
</dbReference>
<dbReference type="PROSITE" id="PS00452">
    <property type="entry name" value="GUANYLATE_CYCLASE_1"/>
    <property type="match status" value="1"/>
</dbReference>
<keyword evidence="14 16" id="KW-0141">cGMP biosynthesis</keyword>
<keyword evidence="5 17" id="KW-0812">Transmembrane</keyword>
<dbReference type="PANTHER" id="PTHR11920">
    <property type="entry name" value="GUANYLYL CYCLASE"/>
    <property type="match status" value="1"/>
</dbReference>
<sequence length="971" mass="109684">MIMDGNVSVVIGPNCNLPAISFGAIANFHNVPYFPWGLATSRAIEDIERLWTVTTLNAGTYALGVGLHDMMRHFGWADFAFVYSTVGDSDKCSVLKDDVEKAVSDFNDGIQISFIYEFPEYQISQNETTRLLKALKSRARIFTVCLSDSLGIKRDFALSLIDAGMLTNEYVWIFVDPRTRGFVTLEDGVIMDVWVDRYGRKDGRDADARTAFQRIFILTDLIPDGANYTSFGQDVIRRIADPPFNCTTACAAASYKIPSVYAGQLHDALYLYALSLNRTLASSPDKYEDGPTIMYNAFGEFDGWSGGVSMNVNGTRNPTFYLFSLDKNSKTITQGSVYVDRYSMVFTASYKSESDLWWNRAGFARPLSTPICGFMGDNCPLSWDQQYLGIVLGACAVVLFMGACLIGLAIYFYYARQRENERADKVWEISSLSLIKAKSKAGMESMRSLQSGPSTTSTKFTMDSKKDSLHYGFFVYNREIVVASKYSSRVTVMEDNRVEMRMLRLIEHDNLNRFIGLSMDGPQLMSIWKYCSKGSLQDVIKQEKISLDAFFIYSILRDIINGLNYIHHSPLICHGNISSECCLVDERWMIKISYYGLHWIRSQEKRRKKDLLWTAPEHLRSEDIHGSKEGDIYSFAIVASEVISKTSPWNLENRKERPEEIIYMLKKGGDASMRPILTLGENMDINPAMLHLIRDCWGENPRDRPTTDTIKSLLKSMHSGRSDNLMDHVFNMMENYAESLEEEVEARTRELVEEKKKSDVLLYRMLPRQVADKLKLGQSVEPEMYDAVTIFFSDVVKFTNLAAKCSPLQVVNLLNDLYSTFDGIIDEHDAYKVETIGDGYLCVSGLPHRNGNEHIKEICSMSLAFMASLKHFNIPHLPKEQINLRVGINTGPCVAGVVGLTMPRYCLFGDTVNTASRMESNGKPGHIHLSSDACRLLNNIFPSFRTEPRGEVIIKGKGVMETHWLMGQEGD</sequence>
<dbReference type="Gene3D" id="3.30.70.1230">
    <property type="entry name" value="Nucleotide cyclase"/>
    <property type="match status" value="1"/>
</dbReference>
<keyword evidence="7" id="KW-0547">Nucleotide-binding</keyword>
<dbReference type="CDD" id="cd07302">
    <property type="entry name" value="CHD"/>
    <property type="match status" value="1"/>
</dbReference>
<protein>
    <recommendedName>
        <fullName evidence="3 16">Guanylate cyclase</fullName>
        <ecNumber evidence="3 16">4.6.1.2</ecNumber>
    </recommendedName>
</protein>
<comment type="subcellular location">
    <subcellularLocation>
        <location evidence="2">Cell membrane</location>
        <topology evidence="2">Single-pass type I membrane protein</topology>
    </subcellularLocation>
</comment>
<dbReference type="InterPro" id="IPR018297">
    <property type="entry name" value="A/G_cyclase_CS"/>
</dbReference>
<evidence type="ECO:0000313" key="20">
    <source>
        <dbReference type="EMBL" id="GMS93596.1"/>
    </source>
</evidence>
<reference evidence="20" key="1">
    <citation type="submission" date="2023-10" db="EMBL/GenBank/DDBJ databases">
        <title>Genome assembly of Pristionchus species.</title>
        <authorList>
            <person name="Yoshida K."/>
            <person name="Sommer R.J."/>
        </authorList>
    </citation>
    <scope>NUCLEOTIDE SEQUENCE</scope>
    <source>
        <strain evidence="20">RS0144</strain>
    </source>
</reference>
<dbReference type="Pfam" id="PF00211">
    <property type="entry name" value="Guanylate_cyc"/>
    <property type="match status" value="1"/>
</dbReference>
<dbReference type="GO" id="GO:0035556">
    <property type="term" value="P:intracellular signal transduction"/>
    <property type="evidence" value="ECO:0007669"/>
    <property type="project" value="InterPro"/>
</dbReference>
<evidence type="ECO:0000256" key="6">
    <source>
        <dbReference type="ARBA" id="ARBA00022729"/>
    </source>
</evidence>
<keyword evidence="8 17" id="KW-1133">Transmembrane helix</keyword>
<evidence type="ECO:0000256" key="12">
    <source>
        <dbReference type="ARBA" id="ARBA00023180"/>
    </source>
</evidence>
<dbReference type="GO" id="GO:0001653">
    <property type="term" value="F:peptide receptor activity"/>
    <property type="evidence" value="ECO:0007669"/>
    <property type="project" value="TreeGrafter"/>
</dbReference>
<keyword evidence="13 15" id="KW-0456">Lyase</keyword>
<evidence type="ECO:0000256" key="14">
    <source>
        <dbReference type="ARBA" id="ARBA00023293"/>
    </source>
</evidence>
<evidence type="ECO:0000256" key="3">
    <source>
        <dbReference type="ARBA" id="ARBA00012202"/>
    </source>
</evidence>
<dbReference type="GO" id="GO:0004383">
    <property type="term" value="F:guanylate cyclase activity"/>
    <property type="evidence" value="ECO:0007669"/>
    <property type="project" value="UniProtKB-EC"/>
</dbReference>
<keyword evidence="12" id="KW-0325">Glycoprotein</keyword>
<dbReference type="InterPro" id="IPR011009">
    <property type="entry name" value="Kinase-like_dom_sf"/>
</dbReference>
<gene>
    <name evidence="20" type="ORF">PENTCL1PPCAC_15771</name>
</gene>
<dbReference type="GO" id="GO:0004016">
    <property type="term" value="F:adenylate cyclase activity"/>
    <property type="evidence" value="ECO:0007669"/>
    <property type="project" value="TreeGrafter"/>
</dbReference>
<dbReference type="Gene3D" id="3.40.50.2300">
    <property type="match status" value="1"/>
</dbReference>